<proteinExistence type="predicted"/>
<protein>
    <submittedName>
        <fullName evidence="1">Uncharacterized protein</fullName>
    </submittedName>
</protein>
<name>A0A6J4V4J6_9BACT</name>
<feature type="non-terminal residue" evidence="1">
    <location>
        <position position="1"/>
    </location>
</feature>
<evidence type="ECO:0000313" key="1">
    <source>
        <dbReference type="EMBL" id="CAA9567115.1"/>
    </source>
</evidence>
<dbReference type="AlphaFoldDB" id="A0A6J4V4J6"/>
<sequence>CDASVDRVPTIANLQATRITFVLRSGKRHTLLRGRSARRASETGRLPAMPGAFHATHMVRPGSPWRR</sequence>
<reference evidence="1" key="1">
    <citation type="submission" date="2020-02" db="EMBL/GenBank/DDBJ databases">
        <authorList>
            <person name="Meier V. D."/>
        </authorList>
    </citation>
    <scope>NUCLEOTIDE SEQUENCE</scope>
    <source>
        <strain evidence="1">AVDCRST_MAG87</strain>
    </source>
</reference>
<feature type="non-terminal residue" evidence="1">
    <location>
        <position position="67"/>
    </location>
</feature>
<organism evidence="1">
    <name type="scientific">uncultured Thermomicrobiales bacterium</name>
    <dbReference type="NCBI Taxonomy" id="1645740"/>
    <lineage>
        <taxon>Bacteria</taxon>
        <taxon>Pseudomonadati</taxon>
        <taxon>Thermomicrobiota</taxon>
        <taxon>Thermomicrobia</taxon>
        <taxon>Thermomicrobiales</taxon>
        <taxon>environmental samples</taxon>
    </lineage>
</organism>
<gene>
    <name evidence="1" type="ORF">AVDCRST_MAG87-2050</name>
</gene>
<dbReference type="EMBL" id="CADCWJ010000466">
    <property type="protein sequence ID" value="CAA9567115.1"/>
    <property type="molecule type" value="Genomic_DNA"/>
</dbReference>
<accession>A0A6J4V4J6</accession>